<sequence>MEEEAHKDFVAIVAKDEVIAIGVLSTASTTVYSTTSTTPASVGTPTSITKIVSPL</sequence>
<protein>
    <submittedName>
        <fullName evidence="1">Uncharacterized protein</fullName>
    </submittedName>
</protein>
<evidence type="ECO:0000313" key="2">
    <source>
        <dbReference type="Proteomes" id="UP000236291"/>
    </source>
</evidence>
<dbReference type="AlphaFoldDB" id="A0A2K3N6P9"/>
<dbReference type="Proteomes" id="UP000236291">
    <property type="component" value="Unassembled WGS sequence"/>
</dbReference>
<evidence type="ECO:0000313" key="1">
    <source>
        <dbReference type="EMBL" id="PNX98669.1"/>
    </source>
</evidence>
<name>A0A2K3N6P9_TRIPR</name>
<proteinExistence type="predicted"/>
<reference evidence="1 2" key="2">
    <citation type="journal article" date="2017" name="Front. Plant Sci.">
        <title>Gene Classification and Mining of Molecular Markers Useful in Red Clover (Trifolium pratense) Breeding.</title>
        <authorList>
            <person name="Istvanek J."/>
            <person name="Dluhosova J."/>
            <person name="Dluhos P."/>
            <person name="Patkova L."/>
            <person name="Nedelnik J."/>
            <person name="Repkova J."/>
        </authorList>
    </citation>
    <scope>NUCLEOTIDE SEQUENCE [LARGE SCALE GENOMIC DNA]</scope>
    <source>
        <strain evidence="2">cv. Tatra</strain>
        <tissue evidence="1">Young leaves</tissue>
    </source>
</reference>
<comment type="caution">
    <text evidence="1">The sequence shown here is derived from an EMBL/GenBank/DDBJ whole genome shotgun (WGS) entry which is preliminary data.</text>
</comment>
<accession>A0A2K3N6P9</accession>
<gene>
    <name evidence="1" type="ORF">L195_g021923</name>
</gene>
<dbReference type="EMBL" id="ASHM01016901">
    <property type="protein sequence ID" value="PNX98669.1"/>
    <property type="molecule type" value="Genomic_DNA"/>
</dbReference>
<organism evidence="1 2">
    <name type="scientific">Trifolium pratense</name>
    <name type="common">Red clover</name>
    <dbReference type="NCBI Taxonomy" id="57577"/>
    <lineage>
        <taxon>Eukaryota</taxon>
        <taxon>Viridiplantae</taxon>
        <taxon>Streptophyta</taxon>
        <taxon>Embryophyta</taxon>
        <taxon>Tracheophyta</taxon>
        <taxon>Spermatophyta</taxon>
        <taxon>Magnoliopsida</taxon>
        <taxon>eudicotyledons</taxon>
        <taxon>Gunneridae</taxon>
        <taxon>Pentapetalae</taxon>
        <taxon>rosids</taxon>
        <taxon>fabids</taxon>
        <taxon>Fabales</taxon>
        <taxon>Fabaceae</taxon>
        <taxon>Papilionoideae</taxon>
        <taxon>50 kb inversion clade</taxon>
        <taxon>NPAAA clade</taxon>
        <taxon>Hologalegina</taxon>
        <taxon>IRL clade</taxon>
        <taxon>Trifolieae</taxon>
        <taxon>Trifolium</taxon>
    </lineage>
</organism>
<reference evidence="1 2" key="1">
    <citation type="journal article" date="2014" name="Am. J. Bot.">
        <title>Genome assembly and annotation for red clover (Trifolium pratense; Fabaceae).</title>
        <authorList>
            <person name="Istvanek J."/>
            <person name="Jaros M."/>
            <person name="Krenek A."/>
            <person name="Repkova J."/>
        </authorList>
    </citation>
    <scope>NUCLEOTIDE SEQUENCE [LARGE SCALE GENOMIC DNA]</scope>
    <source>
        <strain evidence="2">cv. Tatra</strain>
        <tissue evidence="1">Young leaves</tissue>
    </source>
</reference>